<evidence type="ECO:0000313" key="4">
    <source>
        <dbReference type="Proteomes" id="UP001596500"/>
    </source>
</evidence>
<comment type="caution">
    <text evidence="3">The sequence shown here is derived from an EMBL/GenBank/DDBJ whole genome shotgun (WGS) entry which is preliminary data.</text>
</comment>
<evidence type="ECO:0000256" key="1">
    <source>
        <dbReference type="SAM" id="MobiDB-lite"/>
    </source>
</evidence>
<feature type="domain" description="Protein kinase" evidence="2">
    <location>
        <begin position="28"/>
        <end position="154"/>
    </location>
</feature>
<evidence type="ECO:0000259" key="2">
    <source>
        <dbReference type="Pfam" id="PF00069"/>
    </source>
</evidence>
<proteinExistence type="predicted"/>
<evidence type="ECO:0000313" key="3">
    <source>
        <dbReference type="EMBL" id="MFC7441655.1"/>
    </source>
</evidence>
<dbReference type="EMBL" id="JBHTBW010000032">
    <property type="protein sequence ID" value="MFC7441655.1"/>
    <property type="molecule type" value="Genomic_DNA"/>
</dbReference>
<sequence>MDRHAFSIDPAVVEHLGSIIANGEIDQRHRLLGEGLSGKVYEFENYAVKVFKPDYSEKEDADLLTRLSGHAAFPALHYKEDQFMIVDKVSGYTLGQALKAGEKLNERLFNQIEEAVERCYAEGIIPDDLHLNNIMVNQDGQVKIVDVGRFFHTNQAVAHKEKLTDDLEALKYYCGLFGFFSSSKRKRRRRYSSSDYHRHRGHSYSSSHRRRYSSSDRHYRRKRYSS</sequence>
<dbReference type="InterPro" id="IPR011009">
    <property type="entry name" value="Kinase-like_dom_sf"/>
</dbReference>
<reference evidence="4" key="1">
    <citation type="journal article" date="2019" name="Int. J. Syst. Evol. Microbiol.">
        <title>The Global Catalogue of Microorganisms (GCM) 10K type strain sequencing project: providing services to taxonomists for standard genome sequencing and annotation.</title>
        <authorList>
            <consortium name="The Broad Institute Genomics Platform"/>
            <consortium name="The Broad Institute Genome Sequencing Center for Infectious Disease"/>
            <person name="Wu L."/>
            <person name="Ma J."/>
        </authorList>
    </citation>
    <scope>NUCLEOTIDE SEQUENCE [LARGE SCALE GENOMIC DNA]</scope>
    <source>
        <strain evidence="4">CGMCC 1.12942</strain>
    </source>
</reference>
<feature type="region of interest" description="Disordered" evidence="1">
    <location>
        <begin position="190"/>
        <end position="226"/>
    </location>
</feature>
<dbReference type="Proteomes" id="UP001596500">
    <property type="component" value="Unassembled WGS sequence"/>
</dbReference>
<keyword evidence="4" id="KW-1185">Reference proteome</keyword>
<name>A0ABW2RKQ0_9BACL</name>
<dbReference type="Pfam" id="PF00069">
    <property type="entry name" value="Pkinase"/>
    <property type="match status" value="1"/>
</dbReference>
<dbReference type="SUPFAM" id="SSF56112">
    <property type="entry name" value="Protein kinase-like (PK-like)"/>
    <property type="match status" value="1"/>
</dbReference>
<dbReference type="InterPro" id="IPR000719">
    <property type="entry name" value="Prot_kinase_dom"/>
</dbReference>
<dbReference type="Gene3D" id="1.10.510.10">
    <property type="entry name" value="Transferase(Phosphotransferase) domain 1"/>
    <property type="match status" value="1"/>
</dbReference>
<accession>A0ABW2RKQ0</accession>
<dbReference type="RefSeq" id="WP_379864989.1">
    <property type="nucleotide sequence ID" value="NZ_JBHTBW010000032.1"/>
</dbReference>
<gene>
    <name evidence="3" type="ORF">ACFQNG_11080</name>
</gene>
<organism evidence="3 4">
    <name type="scientific">Laceyella putida</name>
    <dbReference type="NCBI Taxonomy" id="110101"/>
    <lineage>
        <taxon>Bacteria</taxon>
        <taxon>Bacillati</taxon>
        <taxon>Bacillota</taxon>
        <taxon>Bacilli</taxon>
        <taxon>Bacillales</taxon>
        <taxon>Thermoactinomycetaceae</taxon>
        <taxon>Laceyella</taxon>
    </lineage>
</organism>
<protein>
    <recommendedName>
        <fullName evidence="2">Protein kinase domain-containing protein</fullName>
    </recommendedName>
</protein>